<protein>
    <submittedName>
        <fullName evidence="3">Uncharacterized protein</fullName>
    </submittedName>
</protein>
<evidence type="ECO:0000313" key="4">
    <source>
        <dbReference type="Proteomes" id="UP000009168"/>
    </source>
</evidence>
<organism evidence="3 4">
    <name type="scientific">Tetrahymena thermophila (strain SB210)</name>
    <dbReference type="NCBI Taxonomy" id="312017"/>
    <lineage>
        <taxon>Eukaryota</taxon>
        <taxon>Sar</taxon>
        <taxon>Alveolata</taxon>
        <taxon>Ciliophora</taxon>
        <taxon>Intramacronucleata</taxon>
        <taxon>Oligohymenophorea</taxon>
        <taxon>Hymenostomatida</taxon>
        <taxon>Tetrahymenina</taxon>
        <taxon>Tetrahymenidae</taxon>
        <taxon>Tetrahymena</taxon>
    </lineage>
</organism>
<feature type="coiled-coil region" evidence="1">
    <location>
        <begin position="222"/>
        <end position="292"/>
    </location>
</feature>
<feature type="region of interest" description="Disordered" evidence="2">
    <location>
        <begin position="440"/>
        <end position="461"/>
    </location>
</feature>
<feature type="coiled-coil region" evidence="1">
    <location>
        <begin position="321"/>
        <end position="355"/>
    </location>
</feature>
<feature type="compositionally biased region" description="Basic and acidic residues" evidence="2">
    <location>
        <begin position="450"/>
        <end position="461"/>
    </location>
</feature>
<dbReference type="AlphaFoldDB" id="Q22KS0"/>
<keyword evidence="1" id="KW-0175">Coiled coil</keyword>
<reference evidence="4" key="1">
    <citation type="journal article" date="2006" name="PLoS Biol.">
        <title>Macronuclear genome sequence of the ciliate Tetrahymena thermophila, a model eukaryote.</title>
        <authorList>
            <person name="Eisen J.A."/>
            <person name="Coyne R.S."/>
            <person name="Wu M."/>
            <person name="Wu D."/>
            <person name="Thiagarajan M."/>
            <person name="Wortman J.R."/>
            <person name="Badger J.H."/>
            <person name="Ren Q."/>
            <person name="Amedeo P."/>
            <person name="Jones K.M."/>
            <person name="Tallon L.J."/>
            <person name="Delcher A.L."/>
            <person name="Salzberg S.L."/>
            <person name="Silva J.C."/>
            <person name="Haas B.J."/>
            <person name="Majoros W.H."/>
            <person name="Farzad M."/>
            <person name="Carlton J.M."/>
            <person name="Smith R.K. Jr."/>
            <person name="Garg J."/>
            <person name="Pearlman R.E."/>
            <person name="Karrer K.M."/>
            <person name="Sun L."/>
            <person name="Manning G."/>
            <person name="Elde N.C."/>
            <person name="Turkewitz A.P."/>
            <person name="Asai D.J."/>
            <person name="Wilkes D.E."/>
            <person name="Wang Y."/>
            <person name="Cai H."/>
            <person name="Collins K."/>
            <person name="Stewart B.A."/>
            <person name="Lee S.R."/>
            <person name="Wilamowska K."/>
            <person name="Weinberg Z."/>
            <person name="Ruzzo W.L."/>
            <person name="Wloga D."/>
            <person name="Gaertig J."/>
            <person name="Frankel J."/>
            <person name="Tsao C.-C."/>
            <person name="Gorovsky M.A."/>
            <person name="Keeling P.J."/>
            <person name="Waller R.F."/>
            <person name="Patron N.J."/>
            <person name="Cherry J.M."/>
            <person name="Stover N.A."/>
            <person name="Krieger C.J."/>
            <person name="del Toro C."/>
            <person name="Ryder H.F."/>
            <person name="Williamson S.C."/>
            <person name="Barbeau R.A."/>
            <person name="Hamilton E.P."/>
            <person name="Orias E."/>
        </authorList>
    </citation>
    <scope>NUCLEOTIDE SEQUENCE [LARGE SCALE GENOMIC DNA]</scope>
    <source>
        <strain evidence="4">SB210</strain>
    </source>
</reference>
<dbReference type="EMBL" id="GG662498">
    <property type="protein sequence ID" value="EAR85729.2"/>
    <property type="molecule type" value="Genomic_DNA"/>
</dbReference>
<feature type="region of interest" description="Disordered" evidence="2">
    <location>
        <begin position="497"/>
        <end position="523"/>
    </location>
</feature>
<dbReference type="InParanoid" id="Q22KS0"/>
<feature type="coiled-coil region" evidence="1">
    <location>
        <begin position="387"/>
        <end position="414"/>
    </location>
</feature>
<dbReference type="GeneID" id="7846443"/>
<proteinExistence type="predicted"/>
<dbReference type="HOGENOM" id="CLU_461190_0_0_1"/>
<dbReference type="RefSeq" id="XP_001033392.2">
    <property type="nucleotide sequence ID" value="XM_001033392.2"/>
</dbReference>
<dbReference type="OrthoDB" id="327729at2759"/>
<evidence type="ECO:0000256" key="2">
    <source>
        <dbReference type="SAM" id="MobiDB-lite"/>
    </source>
</evidence>
<evidence type="ECO:0000256" key="1">
    <source>
        <dbReference type="SAM" id="Coils"/>
    </source>
</evidence>
<keyword evidence="4" id="KW-1185">Reference proteome</keyword>
<dbReference type="KEGG" id="tet:TTHERM_00312100"/>
<evidence type="ECO:0000313" key="3">
    <source>
        <dbReference type="EMBL" id="EAR85729.2"/>
    </source>
</evidence>
<feature type="region of interest" description="Disordered" evidence="2">
    <location>
        <begin position="548"/>
        <end position="592"/>
    </location>
</feature>
<name>Q22KS0_TETTS</name>
<feature type="region of interest" description="Disordered" evidence="2">
    <location>
        <begin position="1"/>
        <end position="21"/>
    </location>
</feature>
<sequence length="592" mass="69465">MKQSITHRSLSNKRNFSQNQSSENLDAWDNIGLLNNRLTSFQQFRTPVFKKYQGDKILQHKRKSTYDDSQLLPQIDMSLKINSSSHHNQVANKKNHAVFFQSPLKKEVKSDKIKLLVMLSQLKKEYQKNKKPSQTVCLLLQEVLEILQKQENIYGEDMKAFFSIINEMIFCVQQDVIQCISRIQVSTENKLQDNLVIKPYFEYINIMMEEIERHNQNSINFQKKLDKEISQYQSQIKQSEVKLYAIGESQKQEIEQLKKIQTEETHLMQLQINNIQEELQRAIKENSIVRESNEKWKSKFEDEEKKFIEQIQQTQEYKIKFENIKSQYESCLQQIENLEIENTQIKREKYELEEKLALMTPRPKLHSHNFFDQMGIPFNDFESISTVDKVEKLKEKLEEKMNELIELHDQQNKKQLKKKGSKILGVFVQTKRQSSTVEDKLGITGGSKQSLDKSPTRKKQNDIKAKLDNYSPQSPLKITIKDSPSMQLNQSALASIKRSAKKSSTQVDLNKYGTPQEKNNQSYEEYENLPQLKIQTKSQVLLSQPDQISNFSVKSRQSDERRVQFKQQTSESEQDSPNIKLSINNNRFSNIS</sequence>
<accession>Q22KS0</accession>
<dbReference type="Proteomes" id="UP000009168">
    <property type="component" value="Unassembled WGS sequence"/>
</dbReference>
<feature type="compositionally biased region" description="Polar residues" evidence="2">
    <location>
        <begin position="565"/>
        <end position="592"/>
    </location>
</feature>
<gene>
    <name evidence="3" type="ORF">TTHERM_00312100</name>
</gene>